<evidence type="ECO:0000313" key="2">
    <source>
        <dbReference type="Proteomes" id="UP001500191"/>
    </source>
</evidence>
<keyword evidence="2" id="KW-1185">Reference proteome</keyword>
<name>A0ABN1CSJ0_9DEIO</name>
<dbReference type="RefSeq" id="WP_343761553.1">
    <property type="nucleotide sequence ID" value="NZ_BAAADB010000034.1"/>
</dbReference>
<sequence length="291" mass="32951">MSKSGAQAALRGYRLQALYTLHRLLHSREGVVFHLEGHEDLDIFDPQGEALEIIQLKAYERDLTLSILKPKKDRSFFRRVLERRGELSGVVERVVSFGPYGDDLGRAWANDPVARHDVVTQFISWGYTRDEAEYLLGAVELDRADEQVLEAEVFTWLCSTFTGYDPHAAFDLLHAWLFRLAERQERISLRDVQQKLSAIGRFLADRAAHHAEWFTSLVPLTGDSVQAGSAYEAEFYQGVSARYEHILANVDVAREDRLRSIDEAFTHAPLVVVRGASGQGKSALAYRYLAL</sequence>
<accession>A0ABN1CSJ0</accession>
<comment type="caution">
    <text evidence="1">The sequence shown here is derived from an EMBL/GenBank/DDBJ whole genome shotgun (WGS) entry which is preliminary data.</text>
</comment>
<dbReference type="EMBL" id="BAAADB010000034">
    <property type="protein sequence ID" value="GAA0524119.1"/>
    <property type="molecule type" value="Genomic_DNA"/>
</dbReference>
<evidence type="ECO:0008006" key="3">
    <source>
        <dbReference type="Google" id="ProtNLM"/>
    </source>
</evidence>
<protein>
    <recommendedName>
        <fullName evidence="3">DUF4297 domain-containing protein</fullName>
    </recommendedName>
</protein>
<proteinExistence type="predicted"/>
<organism evidence="1 2">
    <name type="scientific">Deinococcus depolymerans</name>
    <dbReference type="NCBI Taxonomy" id="392408"/>
    <lineage>
        <taxon>Bacteria</taxon>
        <taxon>Thermotogati</taxon>
        <taxon>Deinococcota</taxon>
        <taxon>Deinococci</taxon>
        <taxon>Deinococcales</taxon>
        <taxon>Deinococcaceae</taxon>
        <taxon>Deinococcus</taxon>
    </lineage>
</organism>
<gene>
    <name evidence="1" type="ORF">GCM10008937_34550</name>
</gene>
<evidence type="ECO:0000313" key="1">
    <source>
        <dbReference type="EMBL" id="GAA0524119.1"/>
    </source>
</evidence>
<reference evidence="1 2" key="1">
    <citation type="journal article" date="2019" name="Int. J. Syst. Evol. Microbiol.">
        <title>The Global Catalogue of Microorganisms (GCM) 10K type strain sequencing project: providing services to taxonomists for standard genome sequencing and annotation.</title>
        <authorList>
            <consortium name="The Broad Institute Genomics Platform"/>
            <consortium name="The Broad Institute Genome Sequencing Center for Infectious Disease"/>
            <person name="Wu L."/>
            <person name="Ma J."/>
        </authorList>
    </citation>
    <scope>NUCLEOTIDE SEQUENCE [LARGE SCALE GENOMIC DNA]</scope>
    <source>
        <strain evidence="1 2">JCM 14368</strain>
    </source>
</reference>
<dbReference type="Proteomes" id="UP001500191">
    <property type="component" value="Unassembled WGS sequence"/>
</dbReference>